<dbReference type="RefSeq" id="WP_283421574.1">
    <property type="nucleotide sequence ID" value="NZ_FXTZ01000003.1"/>
</dbReference>
<protein>
    <recommendedName>
        <fullName evidence="3">Lipoprotein</fullName>
    </recommendedName>
</protein>
<dbReference type="PROSITE" id="PS51257">
    <property type="entry name" value="PROKAR_LIPOPROTEIN"/>
    <property type="match status" value="1"/>
</dbReference>
<evidence type="ECO:0008006" key="3">
    <source>
        <dbReference type="Google" id="ProtNLM"/>
    </source>
</evidence>
<dbReference type="Proteomes" id="UP001157960">
    <property type="component" value="Unassembled WGS sequence"/>
</dbReference>
<accession>A0ABY1NQA7</accession>
<proteinExistence type="predicted"/>
<gene>
    <name evidence="1" type="ORF">SAMN06264346_10354</name>
</gene>
<sequence>MKKGLLFMFALTTLGLTSCGQDDENTQKTEIKSSAKDDLSAKFRDYVKSRVGNKSTSRIAGSVDYDYENVHYNKESNAYYFLQKSFNFDTKAEQMAIFAAVDENGSFSGLAEVGMSKKDEGKFTVKYYDAEQTLVSVDYSYNEEEKRIYFSNINDEIQSTTSRKNCGDGAAHCIAGAYSNHGWMSVTLWVETLVIPETGIAIAGACVIKNCIVN</sequence>
<evidence type="ECO:0000313" key="2">
    <source>
        <dbReference type="Proteomes" id="UP001157960"/>
    </source>
</evidence>
<organism evidence="1 2">
    <name type="scientific">Chryseobacterium profundimaris</name>
    <dbReference type="NCBI Taxonomy" id="1387275"/>
    <lineage>
        <taxon>Bacteria</taxon>
        <taxon>Pseudomonadati</taxon>
        <taxon>Bacteroidota</taxon>
        <taxon>Flavobacteriia</taxon>
        <taxon>Flavobacteriales</taxon>
        <taxon>Weeksellaceae</taxon>
        <taxon>Chryseobacterium group</taxon>
        <taxon>Chryseobacterium</taxon>
    </lineage>
</organism>
<name>A0ABY1NQA7_9FLAO</name>
<evidence type="ECO:0000313" key="1">
    <source>
        <dbReference type="EMBL" id="SMP14609.1"/>
    </source>
</evidence>
<dbReference type="EMBL" id="FXTZ01000003">
    <property type="protein sequence ID" value="SMP14609.1"/>
    <property type="molecule type" value="Genomic_DNA"/>
</dbReference>
<reference evidence="1 2" key="1">
    <citation type="submission" date="2017-05" db="EMBL/GenBank/DDBJ databases">
        <authorList>
            <person name="Varghese N."/>
            <person name="Submissions S."/>
        </authorList>
    </citation>
    <scope>NUCLEOTIDE SEQUENCE [LARGE SCALE GENOMIC DNA]</scope>
    <source>
        <strain evidence="1 2">DSM 28214</strain>
    </source>
</reference>
<comment type="caution">
    <text evidence="1">The sequence shown here is derived from an EMBL/GenBank/DDBJ whole genome shotgun (WGS) entry which is preliminary data.</text>
</comment>
<keyword evidence="2" id="KW-1185">Reference proteome</keyword>